<dbReference type="SUPFAM" id="SSF55729">
    <property type="entry name" value="Acyl-CoA N-acyltransferases (Nat)"/>
    <property type="match status" value="1"/>
</dbReference>
<sequence length="93" mass="10384">MDAKVVENAQQHRFELPIDGEILASAYYRIESGKVALIHTEVPSEFSGQGIASRLAQGTFELLRKTGRKAILKCPFMSRFFAKHPEYADVVDG</sequence>
<keyword evidence="2" id="KW-0012">Acyltransferase</keyword>
<evidence type="ECO:0000313" key="3">
    <source>
        <dbReference type="Proteomes" id="UP001271249"/>
    </source>
</evidence>
<dbReference type="InterPro" id="IPR045057">
    <property type="entry name" value="Gcn5-rel_NAT"/>
</dbReference>
<dbReference type="PANTHER" id="PTHR31435">
    <property type="entry name" value="PROTEIN NATD1"/>
    <property type="match status" value="1"/>
</dbReference>
<dbReference type="InterPro" id="IPR016181">
    <property type="entry name" value="Acyl_CoA_acyltransferase"/>
</dbReference>
<feature type="domain" description="N-acetyltransferase" evidence="1">
    <location>
        <begin position="6"/>
        <end position="92"/>
    </location>
</feature>
<dbReference type="PANTHER" id="PTHR31435:SF10">
    <property type="entry name" value="BSR4717 PROTEIN"/>
    <property type="match status" value="1"/>
</dbReference>
<dbReference type="Proteomes" id="UP001271249">
    <property type="component" value="Unassembled WGS sequence"/>
</dbReference>
<keyword evidence="2" id="KW-0808">Transferase</keyword>
<organism evidence="2 3">
    <name type="scientific">Mesorhizobium captivum</name>
    <dbReference type="NCBI Taxonomy" id="3072319"/>
    <lineage>
        <taxon>Bacteria</taxon>
        <taxon>Pseudomonadati</taxon>
        <taxon>Pseudomonadota</taxon>
        <taxon>Alphaproteobacteria</taxon>
        <taxon>Hyphomicrobiales</taxon>
        <taxon>Phyllobacteriaceae</taxon>
        <taxon>Mesorhizobium</taxon>
    </lineage>
</organism>
<proteinExistence type="predicted"/>
<dbReference type="InterPro" id="IPR031165">
    <property type="entry name" value="GNAT_YJDJ"/>
</dbReference>
<evidence type="ECO:0000259" key="1">
    <source>
        <dbReference type="PROSITE" id="PS51729"/>
    </source>
</evidence>
<accession>A0ABU4YTZ8</accession>
<dbReference type="PROSITE" id="PS51729">
    <property type="entry name" value="GNAT_YJDJ"/>
    <property type="match status" value="1"/>
</dbReference>
<evidence type="ECO:0000313" key="2">
    <source>
        <dbReference type="EMBL" id="MDX8490437.1"/>
    </source>
</evidence>
<protein>
    <submittedName>
        <fullName evidence="2">GNAT family N-acetyltransferase</fullName>
        <ecNumber evidence="2">2.3.1.-</ecNumber>
    </submittedName>
</protein>
<dbReference type="EC" id="2.3.1.-" evidence="2"/>
<name>A0ABU4YTZ8_9HYPH</name>
<comment type="caution">
    <text evidence="2">The sequence shown here is derived from an EMBL/GenBank/DDBJ whole genome shotgun (WGS) entry which is preliminary data.</text>
</comment>
<dbReference type="RefSeq" id="WP_320224577.1">
    <property type="nucleotide sequence ID" value="NZ_JAVIJB010000003.1"/>
</dbReference>
<dbReference type="Pfam" id="PF14542">
    <property type="entry name" value="Acetyltransf_CG"/>
    <property type="match status" value="1"/>
</dbReference>
<gene>
    <name evidence="2" type="ORF">RFN29_02490</name>
</gene>
<dbReference type="GO" id="GO:0016746">
    <property type="term" value="F:acyltransferase activity"/>
    <property type="evidence" value="ECO:0007669"/>
    <property type="project" value="UniProtKB-KW"/>
</dbReference>
<dbReference type="Gene3D" id="3.40.630.30">
    <property type="match status" value="1"/>
</dbReference>
<keyword evidence="3" id="KW-1185">Reference proteome</keyword>
<reference evidence="2 3" key="1">
    <citation type="submission" date="2023-08" db="EMBL/GenBank/DDBJ databases">
        <title>Implementing the SeqCode for naming new Mesorhizobium species isolated from Vachellia karroo root nodules.</title>
        <authorList>
            <person name="Van Lill M."/>
        </authorList>
    </citation>
    <scope>NUCLEOTIDE SEQUENCE [LARGE SCALE GENOMIC DNA]</scope>
    <source>
        <strain evidence="2 3">VK22B</strain>
    </source>
</reference>
<dbReference type="EMBL" id="JAVIJC010000002">
    <property type="protein sequence ID" value="MDX8490437.1"/>
    <property type="molecule type" value="Genomic_DNA"/>
</dbReference>